<feature type="region of interest" description="Disordered" evidence="1">
    <location>
        <begin position="1"/>
        <end position="56"/>
    </location>
</feature>
<organism evidence="2">
    <name type="scientific">Prunus dulcis</name>
    <name type="common">Almond</name>
    <name type="synonym">Amygdalus dulcis</name>
    <dbReference type="NCBI Taxonomy" id="3755"/>
    <lineage>
        <taxon>Eukaryota</taxon>
        <taxon>Viridiplantae</taxon>
        <taxon>Streptophyta</taxon>
        <taxon>Embryophyta</taxon>
        <taxon>Tracheophyta</taxon>
        <taxon>Spermatophyta</taxon>
        <taxon>Magnoliopsida</taxon>
        <taxon>eudicotyledons</taxon>
        <taxon>Gunneridae</taxon>
        <taxon>Pentapetalae</taxon>
        <taxon>rosids</taxon>
        <taxon>fabids</taxon>
        <taxon>Rosales</taxon>
        <taxon>Rosaceae</taxon>
        <taxon>Amygdaloideae</taxon>
        <taxon>Amygdaleae</taxon>
        <taxon>Prunus</taxon>
    </lineage>
</organism>
<name>A0A5H2XK94_PRUDU</name>
<evidence type="ECO:0000256" key="1">
    <source>
        <dbReference type="SAM" id="MobiDB-lite"/>
    </source>
</evidence>
<dbReference type="AlphaFoldDB" id="A0A5H2XK94"/>
<proteinExistence type="predicted"/>
<sequence>TAPPVTVHSGGFGPPPSHPATAGGGTGPKRTVPSSSSHPDQSQPSEPPVLAGKCKNPTGFNPNFKELVLSHFFSKFDESCDRERSDRLAWRRLSGVETDPIRGVGCTGVWGDIRISMVEILGNVPFIGETLPKFRQKVSVFSKWARHRGDVRNSKGFVPGFGKIRGGNYDVEYQKILLLQHRRSSLPTPEKQWQPPRLGCFKLNVDGALRLTSGLHGLAS</sequence>
<feature type="non-terminal residue" evidence="2">
    <location>
        <position position="1"/>
    </location>
</feature>
<accession>A0A5H2XK94</accession>
<dbReference type="EMBL" id="AP020496">
    <property type="protein sequence ID" value="BBN67704.1"/>
    <property type="molecule type" value="Genomic_DNA"/>
</dbReference>
<reference evidence="2" key="1">
    <citation type="journal article" date="2019" name="Science">
        <title>Mutation of a bHLH transcription factor allowed almond domestication.</title>
        <authorList>
            <person name="Sanchez-Perez R."/>
            <person name="Pavan S."/>
            <person name="Mazzeo R."/>
            <person name="Moldovan C."/>
            <person name="Aiese Cigliano R."/>
            <person name="Del Cueto J."/>
            <person name="Ricciardi F."/>
            <person name="Lotti C."/>
            <person name="Ricciardi L."/>
            <person name="Dicenta F."/>
            <person name="Lopez-Marques R.L."/>
            <person name="Lindberg Moller B."/>
        </authorList>
    </citation>
    <scope>NUCLEOTIDE SEQUENCE</scope>
</reference>
<gene>
    <name evidence="2" type="ORF">Prudu_159S000300</name>
</gene>
<feature type="compositionally biased region" description="Low complexity" evidence="1">
    <location>
        <begin position="33"/>
        <end position="44"/>
    </location>
</feature>
<evidence type="ECO:0000313" key="2">
    <source>
        <dbReference type="EMBL" id="BBN67704.1"/>
    </source>
</evidence>
<protein>
    <submittedName>
        <fullName evidence="2">AP2/B3-like transcriptional factor family protein</fullName>
    </submittedName>
</protein>